<dbReference type="InterPro" id="IPR013083">
    <property type="entry name" value="Znf_RING/FYVE/PHD"/>
</dbReference>
<feature type="domain" description="FANCL C-terminal" evidence="1">
    <location>
        <begin position="30"/>
        <end position="106"/>
    </location>
</feature>
<accession>A0A2P2J262</accession>
<evidence type="ECO:0000313" key="3">
    <source>
        <dbReference type="EMBL" id="MBW87559.1"/>
    </source>
</evidence>
<sequence>MRDETCAENLVLILETQLPRPSDVLNYNDQQVECGICYAHCLPIDDELGHRSGAGTDYTCDNLNCRRPFHSVCLVDWLHSITTTRQSFNVLFGNCPYCSEPVAIKTISAKY</sequence>
<protein>
    <submittedName>
        <fullName evidence="3">E3 ubiquitin-protein ligase FANCL isoform X1</fullName>
    </submittedName>
</protein>
<dbReference type="SUPFAM" id="SSF57850">
    <property type="entry name" value="RING/U-box"/>
    <property type="match status" value="1"/>
</dbReference>
<evidence type="ECO:0000313" key="2">
    <source>
        <dbReference type="EMBL" id="MBW87558.1"/>
    </source>
</evidence>
<name>A0A2P2J262_RHIMU</name>
<dbReference type="GO" id="GO:0036297">
    <property type="term" value="P:interstrand cross-link repair"/>
    <property type="evidence" value="ECO:0007669"/>
    <property type="project" value="InterPro"/>
</dbReference>
<dbReference type="PANTHER" id="PTHR13206">
    <property type="entry name" value="UBIQUITIN LIGASE PROTEIN PHF9 FANCONI ANEMIA GROUP L PROTEIN"/>
    <property type="match status" value="1"/>
</dbReference>
<dbReference type="Gene3D" id="3.30.40.10">
    <property type="entry name" value="Zinc/RING finger domain, C3HC4 (zinc finger)"/>
    <property type="match status" value="1"/>
</dbReference>
<dbReference type="Pfam" id="PF11793">
    <property type="entry name" value="FANCL_C"/>
    <property type="match status" value="1"/>
</dbReference>
<dbReference type="AlphaFoldDB" id="A0A2P2J262"/>
<dbReference type="GO" id="GO:0006513">
    <property type="term" value="P:protein monoubiquitination"/>
    <property type="evidence" value="ECO:0007669"/>
    <property type="project" value="TreeGrafter"/>
</dbReference>
<dbReference type="EMBL" id="GGEC01007076">
    <property type="protein sequence ID" value="MBW87559.1"/>
    <property type="molecule type" value="Transcribed_RNA"/>
</dbReference>
<dbReference type="InterPro" id="IPR026848">
    <property type="entry name" value="Fancl"/>
</dbReference>
<dbReference type="GO" id="GO:0043240">
    <property type="term" value="C:Fanconi anaemia nuclear complex"/>
    <property type="evidence" value="ECO:0007669"/>
    <property type="project" value="InterPro"/>
</dbReference>
<dbReference type="InterPro" id="IPR026850">
    <property type="entry name" value="FANCL_C"/>
</dbReference>
<evidence type="ECO:0000259" key="1">
    <source>
        <dbReference type="Pfam" id="PF11793"/>
    </source>
</evidence>
<proteinExistence type="predicted"/>
<dbReference type="SMART" id="SM01197">
    <property type="entry name" value="FANCL_C"/>
    <property type="match status" value="1"/>
</dbReference>
<dbReference type="PANTHER" id="PTHR13206:SF0">
    <property type="entry name" value="E3 UBIQUITIN-PROTEIN LIGASE FANCL"/>
    <property type="match status" value="1"/>
</dbReference>
<dbReference type="GO" id="GO:0061630">
    <property type="term" value="F:ubiquitin protein ligase activity"/>
    <property type="evidence" value="ECO:0007669"/>
    <property type="project" value="TreeGrafter"/>
</dbReference>
<dbReference type="EMBL" id="GGEC01007075">
    <property type="protein sequence ID" value="MBW87558.1"/>
    <property type="molecule type" value="Transcribed_RNA"/>
</dbReference>
<organism evidence="2">
    <name type="scientific">Rhizophora mucronata</name>
    <name type="common">Asiatic mangrove</name>
    <dbReference type="NCBI Taxonomy" id="61149"/>
    <lineage>
        <taxon>Eukaryota</taxon>
        <taxon>Viridiplantae</taxon>
        <taxon>Streptophyta</taxon>
        <taxon>Embryophyta</taxon>
        <taxon>Tracheophyta</taxon>
        <taxon>Spermatophyta</taxon>
        <taxon>Magnoliopsida</taxon>
        <taxon>eudicotyledons</taxon>
        <taxon>Gunneridae</taxon>
        <taxon>Pentapetalae</taxon>
        <taxon>rosids</taxon>
        <taxon>fabids</taxon>
        <taxon>Malpighiales</taxon>
        <taxon>Rhizophoraceae</taxon>
        <taxon>Rhizophora</taxon>
    </lineage>
</organism>
<reference evidence="2" key="1">
    <citation type="submission" date="2018-02" db="EMBL/GenBank/DDBJ databases">
        <title>Rhizophora mucronata_Transcriptome.</title>
        <authorList>
            <person name="Meera S.P."/>
            <person name="Sreeshan A."/>
            <person name="Augustine A."/>
        </authorList>
    </citation>
    <scope>NUCLEOTIDE SEQUENCE</scope>
    <source>
        <tissue evidence="2">Leaf</tissue>
    </source>
</reference>